<dbReference type="Proteomes" id="UP000490939">
    <property type="component" value="Unassembled WGS sequence"/>
</dbReference>
<evidence type="ECO:0000256" key="13">
    <source>
        <dbReference type="SAM" id="Phobius"/>
    </source>
</evidence>
<dbReference type="InterPro" id="IPR013112">
    <property type="entry name" value="FAD-bd_8"/>
</dbReference>
<dbReference type="GO" id="GO:0005886">
    <property type="term" value="C:plasma membrane"/>
    <property type="evidence" value="ECO:0007669"/>
    <property type="project" value="UniProtKB-SubCell"/>
</dbReference>
<dbReference type="InterPro" id="IPR039261">
    <property type="entry name" value="FNR_nucleotide-bd"/>
</dbReference>
<evidence type="ECO:0000256" key="6">
    <source>
        <dbReference type="ARBA" id="ARBA00022692"/>
    </source>
</evidence>
<dbReference type="Pfam" id="PF01794">
    <property type="entry name" value="Ferric_reduct"/>
    <property type="match status" value="1"/>
</dbReference>
<dbReference type="InterPro" id="IPR017927">
    <property type="entry name" value="FAD-bd_FR_type"/>
</dbReference>
<evidence type="ECO:0000313" key="16">
    <source>
        <dbReference type="Proteomes" id="UP000490939"/>
    </source>
</evidence>
<evidence type="ECO:0000313" key="15">
    <source>
        <dbReference type="EMBL" id="KAE9983051.1"/>
    </source>
</evidence>
<name>A0A8H3Z872_VENIN</name>
<dbReference type="SFLD" id="SFLDS00052">
    <property type="entry name" value="Ferric_Reductase_Domain"/>
    <property type="match status" value="1"/>
</dbReference>
<dbReference type="InterPro" id="IPR013130">
    <property type="entry name" value="Fe3_Rdtase_TM_dom"/>
</dbReference>
<dbReference type="SFLD" id="SFLDG01168">
    <property type="entry name" value="Ferric_reductase_subgroup_(FRE"/>
    <property type="match status" value="1"/>
</dbReference>
<keyword evidence="7" id="KW-0249">Electron transport</keyword>
<comment type="similarity">
    <text evidence="2">Belongs to the ferric reductase (FRE) family.</text>
</comment>
<evidence type="ECO:0000256" key="10">
    <source>
        <dbReference type="ARBA" id="ARBA00023065"/>
    </source>
</evidence>
<evidence type="ECO:0000259" key="14">
    <source>
        <dbReference type="PROSITE" id="PS51384"/>
    </source>
</evidence>
<evidence type="ECO:0000256" key="11">
    <source>
        <dbReference type="ARBA" id="ARBA00023136"/>
    </source>
</evidence>
<evidence type="ECO:0000256" key="1">
    <source>
        <dbReference type="ARBA" id="ARBA00004651"/>
    </source>
</evidence>
<gene>
    <name evidence="15" type="ORF">EG327_005627</name>
</gene>
<feature type="transmembrane region" description="Helical" evidence="13">
    <location>
        <begin position="155"/>
        <end position="180"/>
    </location>
</feature>
<dbReference type="CDD" id="cd06186">
    <property type="entry name" value="NOX_Duox_like_FAD_NADP"/>
    <property type="match status" value="1"/>
</dbReference>
<feature type="domain" description="FAD-binding FR-type" evidence="14">
    <location>
        <begin position="307"/>
        <end position="424"/>
    </location>
</feature>
<evidence type="ECO:0000256" key="4">
    <source>
        <dbReference type="ARBA" id="ARBA00022448"/>
    </source>
</evidence>
<dbReference type="InterPro" id="IPR051410">
    <property type="entry name" value="Ferric/Cupric_Reductase"/>
</dbReference>
<keyword evidence="5" id="KW-1003">Cell membrane</keyword>
<keyword evidence="10" id="KW-0406">Ion transport</keyword>
<dbReference type="EMBL" id="WNWR01000325">
    <property type="protein sequence ID" value="KAE9983051.1"/>
    <property type="molecule type" value="Genomic_DNA"/>
</dbReference>
<accession>A0A8H3Z872</accession>
<comment type="subcellular location">
    <subcellularLocation>
        <location evidence="1">Cell membrane</location>
        <topology evidence="1">Multi-pass membrane protein</topology>
    </subcellularLocation>
</comment>
<evidence type="ECO:0000256" key="2">
    <source>
        <dbReference type="ARBA" id="ARBA00006278"/>
    </source>
</evidence>
<dbReference type="InterPro" id="IPR017938">
    <property type="entry name" value="Riboflavin_synthase-like_b-brl"/>
</dbReference>
<keyword evidence="6 13" id="KW-0812">Transmembrane</keyword>
<evidence type="ECO:0000256" key="7">
    <source>
        <dbReference type="ARBA" id="ARBA00022982"/>
    </source>
</evidence>
<dbReference type="GO" id="GO:0015677">
    <property type="term" value="P:copper ion import"/>
    <property type="evidence" value="ECO:0007669"/>
    <property type="project" value="TreeGrafter"/>
</dbReference>
<proteinExistence type="inferred from homology"/>
<reference evidence="15 16" key="1">
    <citation type="submission" date="2019-07" db="EMBL/GenBank/DDBJ databases">
        <title>Venturia inaequalis Genome Resource.</title>
        <authorList>
            <person name="Lichtner F.J."/>
        </authorList>
    </citation>
    <scope>NUCLEOTIDE SEQUENCE [LARGE SCALE GENOMIC DNA]</scope>
    <source>
        <strain evidence="15 16">DMI_063113</strain>
    </source>
</reference>
<protein>
    <recommendedName>
        <fullName evidence="3">ferric-chelate reductase (NADPH)</fullName>
        <ecNumber evidence="3">1.16.1.9</ecNumber>
    </recommendedName>
</protein>
<comment type="catalytic activity">
    <reaction evidence="12">
        <text>2 a Fe(II)-siderophore + NADP(+) + H(+) = 2 a Fe(III)-siderophore + NADPH</text>
        <dbReference type="Rhea" id="RHEA:28795"/>
        <dbReference type="Rhea" id="RHEA-COMP:11342"/>
        <dbReference type="Rhea" id="RHEA-COMP:11344"/>
        <dbReference type="ChEBI" id="CHEBI:15378"/>
        <dbReference type="ChEBI" id="CHEBI:29033"/>
        <dbReference type="ChEBI" id="CHEBI:29034"/>
        <dbReference type="ChEBI" id="CHEBI:57783"/>
        <dbReference type="ChEBI" id="CHEBI:58349"/>
        <dbReference type="EC" id="1.16.1.9"/>
    </reaction>
</comment>
<feature type="transmembrane region" description="Helical" evidence="13">
    <location>
        <begin position="283"/>
        <end position="306"/>
    </location>
</feature>
<dbReference type="PROSITE" id="PS51384">
    <property type="entry name" value="FAD_FR"/>
    <property type="match status" value="1"/>
</dbReference>
<dbReference type="GO" id="GO:0006879">
    <property type="term" value="P:intracellular iron ion homeostasis"/>
    <property type="evidence" value="ECO:0007669"/>
    <property type="project" value="TreeGrafter"/>
</dbReference>
<dbReference type="GO" id="GO:0006826">
    <property type="term" value="P:iron ion transport"/>
    <property type="evidence" value="ECO:0007669"/>
    <property type="project" value="TreeGrafter"/>
</dbReference>
<dbReference type="PANTHER" id="PTHR32361:SF23">
    <property type="entry name" value="FERRIC-CHELATE REDUCTASE"/>
    <property type="match status" value="1"/>
</dbReference>
<dbReference type="SUPFAM" id="SSF52343">
    <property type="entry name" value="Ferredoxin reductase-like, C-terminal NADP-linked domain"/>
    <property type="match status" value="1"/>
</dbReference>
<feature type="transmembrane region" description="Helical" evidence="13">
    <location>
        <begin position="233"/>
        <end position="252"/>
    </location>
</feature>
<dbReference type="InterPro" id="IPR013121">
    <property type="entry name" value="Fe_red_NAD-bd_6"/>
</dbReference>
<dbReference type="AlphaFoldDB" id="A0A8H3Z872"/>
<comment type="caution">
    <text evidence="15">The sequence shown here is derived from an EMBL/GenBank/DDBJ whole genome shotgun (WGS) entry which is preliminary data.</text>
</comment>
<feature type="transmembrane region" description="Helical" evidence="13">
    <location>
        <begin position="54"/>
        <end position="74"/>
    </location>
</feature>
<evidence type="ECO:0000256" key="8">
    <source>
        <dbReference type="ARBA" id="ARBA00022989"/>
    </source>
</evidence>
<keyword evidence="11 13" id="KW-0472">Membrane</keyword>
<dbReference type="SUPFAM" id="SSF63380">
    <property type="entry name" value="Riboflavin synthase domain-like"/>
    <property type="match status" value="1"/>
</dbReference>
<evidence type="ECO:0000256" key="5">
    <source>
        <dbReference type="ARBA" id="ARBA00022475"/>
    </source>
</evidence>
<keyword evidence="4" id="KW-0813">Transport</keyword>
<feature type="transmembrane region" description="Helical" evidence="13">
    <location>
        <begin position="113"/>
        <end position="135"/>
    </location>
</feature>
<evidence type="ECO:0000256" key="9">
    <source>
        <dbReference type="ARBA" id="ARBA00023002"/>
    </source>
</evidence>
<dbReference type="PANTHER" id="PTHR32361">
    <property type="entry name" value="FERRIC/CUPRIC REDUCTASE TRANSMEMBRANE COMPONENT"/>
    <property type="match status" value="1"/>
</dbReference>
<feature type="transmembrane region" description="Helical" evidence="13">
    <location>
        <begin position="192"/>
        <end position="213"/>
    </location>
</feature>
<dbReference type="EC" id="1.16.1.9" evidence="3"/>
<dbReference type="Pfam" id="PF08022">
    <property type="entry name" value="FAD_binding_8"/>
    <property type="match status" value="1"/>
</dbReference>
<dbReference type="Gene3D" id="3.40.50.80">
    <property type="entry name" value="Nucleotide-binding domain of ferredoxin-NADP reductase (FNR) module"/>
    <property type="match status" value="1"/>
</dbReference>
<dbReference type="GO" id="GO:0052851">
    <property type="term" value="F:ferric-chelate reductase (NADPH) activity"/>
    <property type="evidence" value="ECO:0007669"/>
    <property type="project" value="UniProtKB-EC"/>
</dbReference>
<keyword evidence="16" id="KW-1185">Reference proteome</keyword>
<sequence length="730" mass="81507">MGYGVSGITGDGSDNPFWDLPLSDLRCMNASCEAFIIGYNKSQARYSNSEFLHYGLWTVYFWGAIIILFSYLHLRHRLADLNKNKRVLERSQALWRSFTYRRLTGKLGEQVDISYGLICLLGLATAFLCVMPFYQGFYLREQFRFGSPPLSVRCAVLMSALTPPLMMLAGKMNILTLLTGVSYAKLNIWHRFVGYAMFCLSIVHVVPHLIAPIKEGGLAELTHLYQIQRREFSGTFLFADFVCLVVFSLPYFRNMAYEVFKHGHIALALGWFCLMFWHVRNELVAPAFFYSAFGAWGCSVLARIIYRNRFLYPFTNITAGYPTTLEYLPGNMTRVAVQVPAKMRWKPGQHCYVAIPGISLIGNHPFTVASIPNRKGSQDNNEVVLLIRECGGFTKMLGAHSKIVSVGILSEIPATPTTPGMTLNRLNGYDSTVGLALSADSPSSDSLLNLSRDSRSVLSPNSSSISFLEDRERRVSNNAKGPITTLPSVAISDRNSFAPSSFTAHGSMTSYRKSSAPPYSLSMEADIEAQQARVTTWVDGPFGEYTRPLHRHYEGFITIAGGSGLTASLPWICYLTEKMNKAAKPGDYDCAMRRVTFIWSIRKAEWITWARRELIRSLRAAAQSEGRFQAIIYVTSKDADESVAKAMQLDISIAAGLSEGIDRSTLEIRYGRPKMKEVLSEVLDAKRNMVRVCGPNALKSSVSNTVADMQKLVLEKKVESISLDGETFGW</sequence>
<dbReference type="Pfam" id="PF08030">
    <property type="entry name" value="NAD_binding_6"/>
    <property type="match status" value="1"/>
</dbReference>
<organism evidence="15 16">
    <name type="scientific">Venturia inaequalis</name>
    <name type="common">Apple scab fungus</name>
    <dbReference type="NCBI Taxonomy" id="5025"/>
    <lineage>
        <taxon>Eukaryota</taxon>
        <taxon>Fungi</taxon>
        <taxon>Dikarya</taxon>
        <taxon>Ascomycota</taxon>
        <taxon>Pezizomycotina</taxon>
        <taxon>Dothideomycetes</taxon>
        <taxon>Pleosporomycetidae</taxon>
        <taxon>Venturiales</taxon>
        <taxon>Venturiaceae</taxon>
        <taxon>Venturia</taxon>
    </lineage>
</organism>
<keyword evidence="8 13" id="KW-1133">Transmembrane helix</keyword>
<keyword evidence="9" id="KW-0560">Oxidoreductase</keyword>
<evidence type="ECO:0000256" key="3">
    <source>
        <dbReference type="ARBA" id="ARBA00012668"/>
    </source>
</evidence>
<evidence type="ECO:0000256" key="12">
    <source>
        <dbReference type="ARBA" id="ARBA00048483"/>
    </source>
</evidence>